<keyword evidence="1" id="KW-0812">Transmembrane</keyword>
<dbReference type="SMART" id="SM00387">
    <property type="entry name" value="HATPase_c"/>
    <property type="match status" value="1"/>
</dbReference>
<evidence type="ECO:0000256" key="1">
    <source>
        <dbReference type="SAM" id="Phobius"/>
    </source>
</evidence>
<gene>
    <name evidence="3" type="primary">dcuS</name>
    <name evidence="3" type="ORF">ERS852491_04092</name>
</gene>
<keyword evidence="1" id="KW-0472">Membrane</keyword>
<dbReference type="InterPro" id="IPR036890">
    <property type="entry name" value="HATPase_C_sf"/>
</dbReference>
<organism evidence="3 4">
    <name type="scientific">Faecalicatena contorta</name>
    <dbReference type="NCBI Taxonomy" id="39482"/>
    <lineage>
        <taxon>Bacteria</taxon>
        <taxon>Bacillati</taxon>
        <taxon>Bacillota</taxon>
        <taxon>Clostridia</taxon>
        <taxon>Lachnospirales</taxon>
        <taxon>Lachnospiraceae</taxon>
        <taxon>Faecalicatena</taxon>
    </lineage>
</organism>
<proteinExistence type="predicted"/>
<reference evidence="3 4" key="1">
    <citation type="submission" date="2015-09" db="EMBL/GenBank/DDBJ databases">
        <authorList>
            <consortium name="Pathogen Informatics"/>
        </authorList>
    </citation>
    <scope>NUCLEOTIDE SEQUENCE [LARGE SCALE GENOMIC DNA]</scope>
    <source>
        <strain evidence="3 4">2789STDY5834876</strain>
    </source>
</reference>
<dbReference type="Gene3D" id="3.30.565.10">
    <property type="entry name" value="Histidine kinase-like ATPase, C-terminal domain"/>
    <property type="match status" value="1"/>
</dbReference>
<dbReference type="Proteomes" id="UP000095544">
    <property type="component" value="Unassembled WGS sequence"/>
</dbReference>
<evidence type="ECO:0000313" key="4">
    <source>
        <dbReference type="Proteomes" id="UP000095544"/>
    </source>
</evidence>
<keyword evidence="3" id="KW-0808">Transferase</keyword>
<name>A0A174K3S1_9FIRM</name>
<dbReference type="GO" id="GO:0004673">
    <property type="term" value="F:protein histidine kinase activity"/>
    <property type="evidence" value="ECO:0007669"/>
    <property type="project" value="UniProtKB-EC"/>
</dbReference>
<dbReference type="AlphaFoldDB" id="A0A174K3S1"/>
<feature type="domain" description="Histidine kinase/HSP90-like ATPase" evidence="2">
    <location>
        <begin position="174"/>
        <end position="283"/>
    </location>
</feature>
<dbReference type="Pfam" id="PF02518">
    <property type="entry name" value="HATPase_c"/>
    <property type="match status" value="1"/>
</dbReference>
<dbReference type="PANTHER" id="PTHR40448">
    <property type="entry name" value="TWO-COMPONENT SENSOR HISTIDINE KINASE"/>
    <property type="match status" value="1"/>
</dbReference>
<dbReference type="PANTHER" id="PTHR40448:SF1">
    <property type="entry name" value="TWO-COMPONENT SENSOR HISTIDINE KINASE"/>
    <property type="match status" value="1"/>
</dbReference>
<dbReference type="RefSeq" id="WP_050642090.1">
    <property type="nucleotide sequence ID" value="NZ_CABKUE010000009.1"/>
</dbReference>
<keyword evidence="1" id="KW-1133">Transmembrane helix</keyword>
<dbReference type="GO" id="GO:0042802">
    <property type="term" value="F:identical protein binding"/>
    <property type="evidence" value="ECO:0007669"/>
    <property type="project" value="TreeGrafter"/>
</dbReference>
<sequence>MNKTVRKFLYRVFCFISLAIAVYLVIDLKISRTLDFKMIIVFILLLVVIIWGTIDWKLSNDIIREQEKELKMYRHYIQPLEELVKEIRARQHEFDNHLNAVLNMHLTVDSYEELVSRQSEYVKAISREGGSQYLPLLKISDKVLAGFLYSKIVSSREGIETEIEVRSREIISRVSEHSLIEIVGVLVDNAYEACPEEGGRVRMILDSRQDHLIFQIFNQHEKISLEEIGHFFENGFTTKSKKRGDRGLGLYRAKMIAEKAGGEITVGQEEIGGENYIQFAVVI</sequence>
<feature type="transmembrane region" description="Helical" evidence="1">
    <location>
        <begin position="38"/>
        <end position="58"/>
    </location>
</feature>
<dbReference type="EC" id="2.7.13.3" evidence="3"/>
<accession>A0A174K3S1</accession>
<dbReference type="EMBL" id="CYZU01000051">
    <property type="protein sequence ID" value="CUP04075.1"/>
    <property type="molecule type" value="Genomic_DNA"/>
</dbReference>
<evidence type="ECO:0000259" key="2">
    <source>
        <dbReference type="SMART" id="SM00387"/>
    </source>
</evidence>
<protein>
    <submittedName>
        <fullName evidence="3">Sensor histidine kinase DcuS</fullName>
        <ecNumber evidence="3">2.7.13.3</ecNumber>
    </submittedName>
</protein>
<dbReference type="OrthoDB" id="9792686at2"/>
<dbReference type="SUPFAM" id="SSF55874">
    <property type="entry name" value="ATPase domain of HSP90 chaperone/DNA topoisomerase II/histidine kinase"/>
    <property type="match status" value="1"/>
</dbReference>
<dbReference type="STRING" id="39482.ERS852491_04092"/>
<feature type="transmembrane region" description="Helical" evidence="1">
    <location>
        <begin position="9"/>
        <end position="26"/>
    </location>
</feature>
<evidence type="ECO:0000313" key="3">
    <source>
        <dbReference type="EMBL" id="CUP04075.1"/>
    </source>
</evidence>
<keyword evidence="3" id="KW-0418">Kinase</keyword>
<dbReference type="InterPro" id="IPR003594">
    <property type="entry name" value="HATPase_dom"/>
</dbReference>